<evidence type="ECO:0000313" key="1">
    <source>
        <dbReference type="EMBL" id="KAF7836991.1"/>
    </source>
</evidence>
<accession>A0A834X2J3</accession>
<gene>
    <name evidence="1" type="ORF">G2W53_005473</name>
</gene>
<evidence type="ECO:0000313" key="2">
    <source>
        <dbReference type="Proteomes" id="UP000634136"/>
    </source>
</evidence>
<dbReference type="Proteomes" id="UP000634136">
    <property type="component" value="Unassembled WGS sequence"/>
</dbReference>
<dbReference type="AlphaFoldDB" id="A0A834X2J3"/>
<protein>
    <submittedName>
        <fullName evidence="1">Uncharacterized protein</fullName>
    </submittedName>
</protein>
<proteinExistence type="predicted"/>
<comment type="caution">
    <text evidence="1">The sequence shown here is derived from an EMBL/GenBank/DDBJ whole genome shotgun (WGS) entry which is preliminary data.</text>
</comment>
<reference evidence="1" key="1">
    <citation type="submission" date="2020-09" db="EMBL/GenBank/DDBJ databases">
        <title>Genome-Enabled Discovery of Anthraquinone Biosynthesis in Senna tora.</title>
        <authorList>
            <person name="Kang S.-H."/>
            <person name="Pandey R.P."/>
            <person name="Lee C.-M."/>
            <person name="Sim J.-S."/>
            <person name="Jeong J.-T."/>
            <person name="Choi B.-S."/>
            <person name="Jung M."/>
            <person name="Ginzburg D."/>
            <person name="Zhao K."/>
            <person name="Won S.Y."/>
            <person name="Oh T.-J."/>
            <person name="Yu Y."/>
            <person name="Kim N.-H."/>
            <person name="Lee O.R."/>
            <person name="Lee T.-H."/>
            <person name="Bashyal P."/>
            <person name="Kim T.-S."/>
            <person name="Lee W.-H."/>
            <person name="Kawkins C."/>
            <person name="Kim C.-K."/>
            <person name="Kim J.S."/>
            <person name="Ahn B.O."/>
            <person name="Rhee S.Y."/>
            <person name="Sohng J.K."/>
        </authorList>
    </citation>
    <scope>NUCLEOTIDE SEQUENCE</scope>
    <source>
        <tissue evidence="1">Leaf</tissue>
    </source>
</reference>
<dbReference type="EMBL" id="JAAIUW010000003">
    <property type="protein sequence ID" value="KAF7836991.1"/>
    <property type="molecule type" value="Genomic_DNA"/>
</dbReference>
<organism evidence="1 2">
    <name type="scientific">Senna tora</name>
    <dbReference type="NCBI Taxonomy" id="362788"/>
    <lineage>
        <taxon>Eukaryota</taxon>
        <taxon>Viridiplantae</taxon>
        <taxon>Streptophyta</taxon>
        <taxon>Embryophyta</taxon>
        <taxon>Tracheophyta</taxon>
        <taxon>Spermatophyta</taxon>
        <taxon>Magnoliopsida</taxon>
        <taxon>eudicotyledons</taxon>
        <taxon>Gunneridae</taxon>
        <taxon>Pentapetalae</taxon>
        <taxon>rosids</taxon>
        <taxon>fabids</taxon>
        <taxon>Fabales</taxon>
        <taxon>Fabaceae</taxon>
        <taxon>Caesalpinioideae</taxon>
        <taxon>Cassia clade</taxon>
        <taxon>Senna</taxon>
    </lineage>
</organism>
<sequence length="31" mass="3327">MGYRLAASTSNIKTCWQQVSIAGQSDLIGQV</sequence>
<name>A0A834X2J3_9FABA</name>
<keyword evidence="2" id="KW-1185">Reference proteome</keyword>